<sequence>MIYVCIVVCVLPSFVVRHLFRNISAVRYPRFCVSQARVFVVLGVCSGTCVVPSRSVSPILDTLTLVFELYVRLRKRRQRAATCVCGCAVACSALVVGGTDTSSRHWSPTSPVFQCLTLGSLGQSPKRCQAWACRVCDLQEWCLVGLHSCLTFSRGAAAGPFVRCCETERQTCVCLSESVTGVANQSTRQM</sequence>
<keyword evidence="2" id="KW-1185">Reference proteome</keyword>
<evidence type="ECO:0000313" key="1">
    <source>
        <dbReference type="EMBL" id="MQL90825.1"/>
    </source>
</evidence>
<comment type="caution">
    <text evidence="1">The sequence shown here is derived from an EMBL/GenBank/DDBJ whole genome shotgun (WGS) entry which is preliminary data.</text>
</comment>
<reference evidence="1" key="1">
    <citation type="submission" date="2017-07" db="EMBL/GenBank/DDBJ databases">
        <title>Taro Niue Genome Assembly and Annotation.</title>
        <authorList>
            <person name="Atibalentja N."/>
            <person name="Keating K."/>
            <person name="Fields C.J."/>
        </authorList>
    </citation>
    <scope>NUCLEOTIDE SEQUENCE</scope>
    <source>
        <strain evidence="1">Niue_2</strain>
        <tissue evidence="1">Leaf</tissue>
    </source>
</reference>
<dbReference type="AlphaFoldDB" id="A0A843V4M5"/>
<feature type="non-terminal residue" evidence="1">
    <location>
        <position position="190"/>
    </location>
</feature>
<organism evidence="1 2">
    <name type="scientific">Colocasia esculenta</name>
    <name type="common">Wild taro</name>
    <name type="synonym">Arum esculentum</name>
    <dbReference type="NCBI Taxonomy" id="4460"/>
    <lineage>
        <taxon>Eukaryota</taxon>
        <taxon>Viridiplantae</taxon>
        <taxon>Streptophyta</taxon>
        <taxon>Embryophyta</taxon>
        <taxon>Tracheophyta</taxon>
        <taxon>Spermatophyta</taxon>
        <taxon>Magnoliopsida</taxon>
        <taxon>Liliopsida</taxon>
        <taxon>Araceae</taxon>
        <taxon>Aroideae</taxon>
        <taxon>Colocasieae</taxon>
        <taxon>Colocasia</taxon>
    </lineage>
</organism>
<dbReference type="Proteomes" id="UP000652761">
    <property type="component" value="Unassembled WGS sequence"/>
</dbReference>
<accession>A0A843V4M5</accession>
<protein>
    <submittedName>
        <fullName evidence="1">Uncharacterized protein</fullName>
    </submittedName>
</protein>
<name>A0A843V4M5_COLES</name>
<gene>
    <name evidence="1" type="ORF">Taro_023425</name>
</gene>
<dbReference type="EMBL" id="NMUH01001275">
    <property type="protein sequence ID" value="MQL90825.1"/>
    <property type="molecule type" value="Genomic_DNA"/>
</dbReference>
<evidence type="ECO:0000313" key="2">
    <source>
        <dbReference type="Proteomes" id="UP000652761"/>
    </source>
</evidence>
<proteinExistence type="predicted"/>